<name>A0A0S2DAG1_LYSEN</name>
<dbReference type="EMBL" id="CP013140">
    <property type="protein sequence ID" value="ALN55389.1"/>
    <property type="molecule type" value="Genomic_DNA"/>
</dbReference>
<sequence>MIRWYIRSRQYILPKDGAFVARPEQLGKSFKTQANIALGIVVAYFFVLWSGLAFVLYLPNWAQVILIAMMLVFPVIGPMFAWFSAKLATAHRLTAELDVYHPVRKKPARQSRSKAAKALPKAE</sequence>
<keyword evidence="1" id="KW-0472">Membrane</keyword>
<reference evidence="2 3" key="1">
    <citation type="submission" date="2015-11" db="EMBL/GenBank/DDBJ databases">
        <title>Genome sequences of Lysobacter enzymogenes strain C3 and Lysobacter antibioticus ATCC 29479.</title>
        <authorList>
            <person name="Kobayashi D.Y."/>
        </authorList>
    </citation>
    <scope>NUCLEOTIDE SEQUENCE [LARGE SCALE GENOMIC DNA]</scope>
    <source>
        <strain evidence="2 3">C3</strain>
    </source>
</reference>
<keyword evidence="1" id="KW-0812">Transmembrane</keyword>
<dbReference type="PATRIC" id="fig|69.6.peg.37"/>
<evidence type="ECO:0000313" key="2">
    <source>
        <dbReference type="EMBL" id="ALN55389.1"/>
    </source>
</evidence>
<evidence type="ECO:0000313" key="3">
    <source>
        <dbReference type="Proteomes" id="UP000061569"/>
    </source>
</evidence>
<feature type="transmembrane region" description="Helical" evidence="1">
    <location>
        <begin position="64"/>
        <end position="83"/>
    </location>
</feature>
<organism evidence="2 3">
    <name type="scientific">Lysobacter enzymogenes</name>
    <dbReference type="NCBI Taxonomy" id="69"/>
    <lineage>
        <taxon>Bacteria</taxon>
        <taxon>Pseudomonadati</taxon>
        <taxon>Pseudomonadota</taxon>
        <taxon>Gammaproteobacteria</taxon>
        <taxon>Lysobacterales</taxon>
        <taxon>Lysobacteraceae</taxon>
        <taxon>Lysobacter</taxon>
    </lineage>
</organism>
<evidence type="ECO:0000256" key="1">
    <source>
        <dbReference type="SAM" id="Phobius"/>
    </source>
</evidence>
<feature type="transmembrane region" description="Helical" evidence="1">
    <location>
        <begin position="36"/>
        <end position="58"/>
    </location>
</feature>
<dbReference type="KEGG" id="lez:GLE_0030"/>
<dbReference type="Proteomes" id="UP000061569">
    <property type="component" value="Chromosome"/>
</dbReference>
<gene>
    <name evidence="2" type="ORF">GLE_0030</name>
</gene>
<dbReference type="STRING" id="69.GLE_0030"/>
<dbReference type="AlphaFoldDB" id="A0A0S2DAG1"/>
<protein>
    <submittedName>
        <fullName evidence="2">Uncharacterized protein</fullName>
    </submittedName>
</protein>
<proteinExistence type="predicted"/>
<keyword evidence="1" id="KW-1133">Transmembrane helix</keyword>
<accession>A0A0S2DAG1</accession>